<dbReference type="EMBL" id="LAZR01016236">
    <property type="protein sequence ID" value="KKM05391.1"/>
    <property type="molecule type" value="Genomic_DNA"/>
</dbReference>
<dbReference type="AlphaFoldDB" id="A0A0F9JI18"/>
<proteinExistence type="predicted"/>
<comment type="caution">
    <text evidence="1">The sequence shown here is derived from an EMBL/GenBank/DDBJ whole genome shotgun (WGS) entry which is preliminary data.</text>
</comment>
<protein>
    <submittedName>
        <fullName evidence="1">Uncharacterized protein</fullName>
    </submittedName>
</protein>
<evidence type="ECO:0000313" key="1">
    <source>
        <dbReference type="EMBL" id="KKM05391.1"/>
    </source>
</evidence>
<sequence length="146" mass="16472">MTDVTLDKAIENAEAYKQIDTLSIYLWDDGTKPWEYVSAMEQSGLVRLGVLTSVRFKASHPCGLDFCWSVNLGKQEDAEKDFYEIDTASIEATRLALADNPILASYEQYLRDSADAIMKRALIDQDHINRELAAVALIRRSIRSNP</sequence>
<accession>A0A0F9JI18</accession>
<name>A0A0F9JI18_9ZZZZ</name>
<reference evidence="1" key="1">
    <citation type="journal article" date="2015" name="Nature">
        <title>Complex archaea that bridge the gap between prokaryotes and eukaryotes.</title>
        <authorList>
            <person name="Spang A."/>
            <person name="Saw J.H."/>
            <person name="Jorgensen S.L."/>
            <person name="Zaremba-Niedzwiedzka K."/>
            <person name="Martijn J."/>
            <person name="Lind A.E."/>
            <person name="van Eijk R."/>
            <person name="Schleper C."/>
            <person name="Guy L."/>
            <person name="Ettema T.J."/>
        </authorList>
    </citation>
    <scope>NUCLEOTIDE SEQUENCE</scope>
</reference>
<organism evidence="1">
    <name type="scientific">marine sediment metagenome</name>
    <dbReference type="NCBI Taxonomy" id="412755"/>
    <lineage>
        <taxon>unclassified sequences</taxon>
        <taxon>metagenomes</taxon>
        <taxon>ecological metagenomes</taxon>
    </lineage>
</organism>
<gene>
    <name evidence="1" type="ORF">LCGC14_1754590</name>
</gene>